<keyword evidence="3" id="KW-1185">Reference proteome</keyword>
<dbReference type="SUPFAM" id="SSF88723">
    <property type="entry name" value="PIN domain-like"/>
    <property type="match status" value="1"/>
</dbReference>
<feature type="domain" description="PIN" evidence="1">
    <location>
        <begin position="3"/>
        <end position="118"/>
    </location>
</feature>
<dbReference type="Proteomes" id="UP000019442">
    <property type="component" value="Chromosome"/>
</dbReference>
<protein>
    <recommendedName>
        <fullName evidence="1">PIN domain-containing protein</fullName>
    </recommendedName>
</protein>
<dbReference type="PANTHER" id="PTHR36173">
    <property type="entry name" value="RIBONUCLEASE VAPC16-RELATED"/>
    <property type="match status" value="1"/>
</dbReference>
<accession>W8KSS0</accession>
<dbReference type="RefSeq" id="WP_025282589.1">
    <property type="nucleotide sequence ID" value="NZ_CP007268.1"/>
</dbReference>
<evidence type="ECO:0000313" key="3">
    <source>
        <dbReference type="Proteomes" id="UP000019442"/>
    </source>
</evidence>
<dbReference type="OrthoDB" id="9798990at2"/>
<dbReference type="AlphaFoldDB" id="W8KSS0"/>
<sequence length="129" mass="14742">MQVLDTHVWLWWMANDQRLNPVWRDAIETDTSVGVSAISLFEVAWLVEHKRINLGLPLDQWFEQALDASEINLLPITPAIAERAVTLPEHHSDPQDRIIIATALVHQAHLLSADSKFKCYQELEGLLVR</sequence>
<proteinExistence type="predicted"/>
<name>W8KSS0_9GAMM</name>
<dbReference type="Pfam" id="PF01850">
    <property type="entry name" value="PIN"/>
    <property type="match status" value="1"/>
</dbReference>
<reference evidence="2 3" key="1">
    <citation type="journal article" date="2014" name="J Genomics">
        <title>Draft Genome Sequence of the Extremely Halophilic Phototrophic Purple Sulfur Bacterium Halorhodospira halochloris.</title>
        <authorList>
            <person name="Singh K.S."/>
            <person name="Kirksey J."/>
            <person name="Hoff W.D."/>
            <person name="Deole R."/>
        </authorList>
    </citation>
    <scope>NUCLEOTIDE SEQUENCE [LARGE SCALE GENOMIC DNA]</scope>
    <source>
        <strain evidence="2 3">A</strain>
    </source>
</reference>
<dbReference type="InterPro" id="IPR052919">
    <property type="entry name" value="TA_system_RNase"/>
</dbReference>
<reference evidence="3" key="2">
    <citation type="submission" date="2014-02" db="EMBL/GenBank/DDBJ databases">
        <title>Draft Genome Sequence of extremely halophilic bacteria Halorhodospira halochloris.</title>
        <authorList>
            <person name="Singh K.S."/>
        </authorList>
    </citation>
    <scope>NUCLEOTIDE SEQUENCE [LARGE SCALE GENOMIC DNA]</scope>
    <source>
        <strain evidence="3">A</strain>
    </source>
</reference>
<gene>
    <name evidence="2" type="ORF">M911_13915</name>
</gene>
<evidence type="ECO:0000259" key="1">
    <source>
        <dbReference type="Pfam" id="PF01850"/>
    </source>
</evidence>
<dbReference type="Gene3D" id="3.40.50.1010">
    <property type="entry name" value="5'-nuclease"/>
    <property type="match status" value="1"/>
</dbReference>
<dbReference type="PANTHER" id="PTHR36173:SF1">
    <property type="entry name" value="RIBONUCLEASE VAPC22"/>
    <property type="match status" value="1"/>
</dbReference>
<dbReference type="EMBL" id="CP007268">
    <property type="protein sequence ID" value="AHK80067.1"/>
    <property type="molecule type" value="Genomic_DNA"/>
</dbReference>
<dbReference type="InterPro" id="IPR029060">
    <property type="entry name" value="PIN-like_dom_sf"/>
</dbReference>
<dbReference type="HOGENOM" id="CLU_129890_2_1_6"/>
<organism evidence="2 3">
    <name type="scientific">Ectothiorhodospira haloalkaliphila</name>
    <dbReference type="NCBI Taxonomy" id="421628"/>
    <lineage>
        <taxon>Bacteria</taxon>
        <taxon>Pseudomonadati</taxon>
        <taxon>Pseudomonadota</taxon>
        <taxon>Gammaproteobacteria</taxon>
        <taxon>Chromatiales</taxon>
        <taxon>Ectothiorhodospiraceae</taxon>
        <taxon>Ectothiorhodospira</taxon>
    </lineage>
</organism>
<dbReference type="CDD" id="cd09872">
    <property type="entry name" value="PIN_Sll0205-like"/>
    <property type="match status" value="1"/>
</dbReference>
<evidence type="ECO:0000313" key="2">
    <source>
        <dbReference type="EMBL" id="AHK80067.1"/>
    </source>
</evidence>
<dbReference type="KEGG" id="hhc:M911_13915"/>
<dbReference type="InterPro" id="IPR041705">
    <property type="entry name" value="PIN_Sll0205"/>
</dbReference>
<dbReference type="InterPro" id="IPR002716">
    <property type="entry name" value="PIN_dom"/>
</dbReference>